<dbReference type="AlphaFoldDB" id="A0A0V1GFJ7"/>
<name>A0A0V1GFJ7_TRIPS</name>
<accession>A0A0V1GFJ7</accession>
<dbReference type="Proteomes" id="UP000054805">
    <property type="component" value="Unassembled WGS sequence"/>
</dbReference>
<keyword evidence="2" id="KW-1185">Reference proteome</keyword>
<proteinExistence type="predicted"/>
<dbReference type="EMBL" id="JYDS01002693">
    <property type="protein sequence ID" value="KRY97048.1"/>
    <property type="molecule type" value="Genomic_DNA"/>
</dbReference>
<sequence length="33" mass="3862">MGSVKREIIKELDEEDLSNVKEKWCVVLLKTND</sequence>
<protein>
    <submittedName>
        <fullName evidence="1">Uncharacterized protein</fullName>
    </submittedName>
</protein>
<evidence type="ECO:0000313" key="1">
    <source>
        <dbReference type="EMBL" id="KRY97048.1"/>
    </source>
</evidence>
<comment type="caution">
    <text evidence="1">The sequence shown here is derived from an EMBL/GenBank/DDBJ whole genome shotgun (WGS) entry which is preliminary data.</text>
</comment>
<gene>
    <name evidence="1" type="ORF">T4B_8344</name>
</gene>
<organism evidence="1 2">
    <name type="scientific">Trichinella pseudospiralis</name>
    <name type="common">Parasitic roundworm</name>
    <dbReference type="NCBI Taxonomy" id="6337"/>
    <lineage>
        <taxon>Eukaryota</taxon>
        <taxon>Metazoa</taxon>
        <taxon>Ecdysozoa</taxon>
        <taxon>Nematoda</taxon>
        <taxon>Enoplea</taxon>
        <taxon>Dorylaimia</taxon>
        <taxon>Trichinellida</taxon>
        <taxon>Trichinellidae</taxon>
        <taxon>Trichinella</taxon>
    </lineage>
</organism>
<feature type="non-terminal residue" evidence="1">
    <location>
        <position position="33"/>
    </location>
</feature>
<reference evidence="1 2" key="1">
    <citation type="submission" date="2015-01" db="EMBL/GenBank/DDBJ databases">
        <title>Evolution of Trichinella species and genotypes.</title>
        <authorList>
            <person name="Korhonen P.K."/>
            <person name="Edoardo P."/>
            <person name="Giuseppe L.R."/>
            <person name="Gasser R.B."/>
        </authorList>
    </citation>
    <scope>NUCLEOTIDE SEQUENCE [LARGE SCALE GENOMIC DNA]</scope>
    <source>
        <strain evidence="1">ISS588</strain>
    </source>
</reference>
<evidence type="ECO:0000313" key="2">
    <source>
        <dbReference type="Proteomes" id="UP000054805"/>
    </source>
</evidence>